<comment type="caution">
    <text evidence="2">The sequence shown here is derived from an EMBL/GenBank/DDBJ whole genome shotgun (WGS) entry which is preliminary data.</text>
</comment>
<gene>
    <name evidence="2" type="ORF">LCGC14_0765020</name>
</gene>
<evidence type="ECO:0000256" key="1">
    <source>
        <dbReference type="SAM" id="MobiDB-lite"/>
    </source>
</evidence>
<name>A0A0F9T751_9ZZZZ</name>
<evidence type="ECO:0000313" key="2">
    <source>
        <dbReference type="EMBL" id="KKN37303.1"/>
    </source>
</evidence>
<accession>A0A0F9T751</accession>
<protein>
    <submittedName>
        <fullName evidence="2">Uncharacterized protein</fullName>
    </submittedName>
</protein>
<proteinExistence type="predicted"/>
<sequence length="183" mass="20055">MTQINTYGTGKVTEADKRAAAERAREAQQIAEAERLDTAVAGADAEAAKLIAEDILRREEKRVPPPEPGSQAEAAEREEDEARLAKLIVQDKRNTKTFYSGMKMAMGAALKASPRSVEAGLLCGKHGWNNPLAEGLMGISDAVGVPQDKLKYQEALLEKFARLLHGNNGTIDKDYFENPRSWM</sequence>
<organism evidence="2">
    <name type="scientific">marine sediment metagenome</name>
    <dbReference type="NCBI Taxonomy" id="412755"/>
    <lineage>
        <taxon>unclassified sequences</taxon>
        <taxon>metagenomes</taxon>
        <taxon>ecological metagenomes</taxon>
    </lineage>
</organism>
<dbReference type="EMBL" id="LAZR01001904">
    <property type="protein sequence ID" value="KKN37303.1"/>
    <property type="molecule type" value="Genomic_DNA"/>
</dbReference>
<dbReference type="AlphaFoldDB" id="A0A0F9T751"/>
<feature type="region of interest" description="Disordered" evidence="1">
    <location>
        <begin position="57"/>
        <end position="79"/>
    </location>
</feature>
<reference evidence="2" key="1">
    <citation type="journal article" date="2015" name="Nature">
        <title>Complex archaea that bridge the gap between prokaryotes and eukaryotes.</title>
        <authorList>
            <person name="Spang A."/>
            <person name="Saw J.H."/>
            <person name="Jorgensen S.L."/>
            <person name="Zaremba-Niedzwiedzka K."/>
            <person name="Martijn J."/>
            <person name="Lind A.E."/>
            <person name="van Eijk R."/>
            <person name="Schleper C."/>
            <person name="Guy L."/>
            <person name="Ettema T.J."/>
        </authorList>
    </citation>
    <scope>NUCLEOTIDE SEQUENCE</scope>
</reference>